<dbReference type="PANTHER" id="PTHR33908">
    <property type="entry name" value="MANNOSYLTRANSFERASE YKCB-RELATED"/>
    <property type="match status" value="1"/>
</dbReference>
<keyword evidence="6 9" id="KW-1133">Transmembrane helix</keyword>
<keyword evidence="7 9" id="KW-0472">Membrane</keyword>
<dbReference type="Proteomes" id="UP001596395">
    <property type="component" value="Unassembled WGS sequence"/>
</dbReference>
<proteinExistence type="predicted"/>
<dbReference type="InterPro" id="IPR057168">
    <property type="entry name" value="DUF7846"/>
</dbReference>
<keyword evidence="3" id="KW-0328">Glycosyltransferase</keyword>
<evidence type="ECO:0000313" key="12">
    <source>
        <dbReference type="Proteomes" id="UP001596395"/>
    </source>
</evidence>
<feature type="transmembrane region" description="Helical" evidence="9">
    <location>
        <begin position="20"/>
        <end position="40"/>
    </location>
</feature>
<feature type="transmembrane region" description="Helical" evidence="9">
    <location>
        <begin position="110"/>
        <end position="131"/>
    </location>
</feature>
<feature type="transmembrane region" description="Helical" evidence="9">
    <location>
        <begin position="223"/>
        <end position="240"/>
    </location>
</feature>
<evidence type="ECO:0000259" key="10">
    <source>
        <dbReference type="Pfam" id="PF25230"/>
    </source>
</evidence>
<name>A0ABD5VI52_9EURY</name>
<feature type="transmembrane region" description="Helical" evidence="9">
    <location>
        <begin position="416"/>
        <end position="433"/>
    </location>
</feature>
<dbReference type="PANTHER" id="PTHR33908:SF11">
    <property type="entry name" value="MEMBRANE PROTEIN"/>
    <property type="match status" value="1"/>
</dbReference>
<evidence type="ECO:0000256" key="2">
    <source>
        <dbReference type="ARBA" id="ARBA00022475"/>
    </source>
</evidence>
<comment type="subcellular location">
    <subcellularLocation>
        <location evidence="1">Cell membrane</location>
        <topology evidence="1">Multi-pass membrane protein</topology>
    </subcellularLocation>
</comment>
<evidence type="ECO:0000256" key="5">
    <source>
        <dbReference type="ARBA" id="ARBA00022692"/>
    </source>
</evidence>
<protein>
    <recommendedName>
        <fullName evidence="10">DUF7846 domain-containing protein</fullName>
    </recommendedName>
</protein>
<feature type="transmembrane region" description="Helical" evidence="9">
    <location>
        <begin position="454"/>
        <end position="475"/>
    </location>
</feature>
<feature type="compositionally biased region" description="Low complexity" evidence="8">
    <location>
        <begin position="732"/>
        <end position="751"/>
    </location>
</feature>
<keyword evidence="5 9" id="KW-0812">Transmembrane</keyword>
<dbReference type="RefSeq" id="WP_336352144.1">
    <property type="nucleotide sequence ID" value="NZ_JAZAQL010000005.1"/>
</dbReference>
<dbReference type="GO" id="GO:0008610">
    <property type="term" value="P:lipid biosynthetic process"/>
    <property type="evidence" value="ECO:0007669"/>
    <property type="project" value="UniProtKB-ARBA"/>
</dbReference>
<dbReference type="InterPro" id="IPR050297">
    <property type="entry name" value="LipidA_mod_glycosyltrf_83"/>
</dbReference>
<evidence type="ECO:0000256" key="1">
    <source>
        <dbReference type="ARBA" id="ARBA00004651"/>
    </source>
</evidence>
<dbReference type="AlphaFoldDB" id="A0ABD5VI52"/>
<keyword evidence="4" id="KW-0808">Transferase</keyword>
<feature type="transmembrane region" description="Helical" evidence="9">
    <location>
        <begin position="247"/>
        <end position="270"/>
    </location>
</feature>
<feature type="transmembrane region" description="Helical" evidence="9">
    <location>
        <begin position="201"/>
        <end position="217"/>
    </location>
</feature>
<evidence type="ECO:0000256" key="8">
    <source>
        <dbReference type="SAM" id="MobiDB-lite"/>
    </source>
</evidence>
<evidence type="ECO:0000256" key="9">
    <source>
        <dbReference type="SAM" id="Phobius"/>
    </source>
</evidence>
<feature type="transmembrane region" description="Helical" evidence="9">
    <location>
        <begin position="137"/>
        <end position="159"/>
    </location>
</feature>
<feature type="region of interest" description="Disordered" evidence="8">
    <location>
        <begin position="732"/>
        <end position="773"/>
    </location>
</feature>
<keyword evidence="2" id="KW-1003">Cell membrane</keyword>
<comment type="caution">
    <text evidence="11">The sequence shown here is derived from an EMBL/GenBank/DDBJ whole genome shotgun (WGS) entry which is preliminary data.</text>
</comment>
<evidence type="ECO:0000256" key="4">
    <source>
        <dbReference type="ARBA" id="ARBA00022679"/>
    </source>
</evidence>
<dbReference type="GO" id="GO:0016757">
    <property type="term" value="F:glycosyltransferase activity"/>
    <property type="evidence" value="ECO:0007669"/>
    <property type="project" value="UniProtKB-KW"/>
</dbReference>
<accession>A0ABD5VI52</accession>
<dbReference type="EMBL" id="JBHSXN010000005">
    <property type="protein sequence ID" value="MFC6955210.1"/>
    <property type="molecule type" value="Genomic_DNA"/>
</dbReference>
<feature type="transmembrane region" description="Helical" evidence="9">
    <location>
        <begin position="376"/>
        <end position="396"/>
    </location>
</feature>
<evidence type="ECO:0000256" key="7">
    <source>
        <dbReference type="ARBA" id="ARBA00023136"/>
    </source>
</evidence>
<evidence type="ECO:0000256" key="6">
    <source>
        <dbReference type="ARBA" id="ARBA00022989"/>
    </source>
</evidence>
<dbReference type="GO" id="GO:0005886">
    <property type="term" value="C:plasma membrane"/>
    <property type="evidence" value="ECO:0007669"/>
    <property type="project" value="UniProtKB-SubCell"/>
</dbReference>
<feature type="domain" description="DUF7846" evidence="10">
    <location>
        <begin position="501"/>
        <end position="675"/>
    </location>
</feature>
<evidence type="ECO:0000256" key="3">
    <source>
        <dbReference type="ARBA" id="ARBA00022676"/>
    </source>
</evidence>
<feature type="transmembrane region" description="Helical" evidence="9">
    <location>
        <begin position="320"/>
        <end position="338"/>
    </location>
</feature>
<evidence type="ECO:0000313" key="11">
    <source>
        <dbReference type="EMBL" id="MFC6955210.1"/>
    </source>
</evidence>
<dbReference type="Pfam" id="PF25230">
    <property type="entry name" value="DUF7846"/>
    <property type="match status" value="1"/>
</dbReference>
<sequence length="773" mass="81189">MVDVDSFLASARVWTSDRAGSLALGALAGVVVLGVSVLVFPYHSTNHDEAVYLQQAALLLEGQVFMRPPVPEAFRPWFFVRDGDVLYSKYTPVTAAVFAAGKALAGSYRVALGVVAAGNVALVVALAKAAFDRRTALLAGGLLLVSPLFVVSSSVFLSYAPTTLFNLAFAYAYVRSVRVDAADDAGAAADAPARFGASRRALAWAAVAGVAVGLAFFSRPYTAVLFATPFVAHAAYRVFAVRSRRALAANAVTGALGVAFVALALAYNVVVTGDALTFPYQAFAPADGLGFGTREILDYSREYTPALAVRANAEVVARLLVRWVPLGIAGTLLATWGARRAFDDDIDDDAEVVETTATDETALTGGDALPDRTLRALLLAIAPVVVLGNVAFWGNLNVLGDLDVLGDGLVWTLGPYYHFDVLVPVAVFGAVGARDLAGRVRRRVAATDGARSRGVAAVGVALALVVAAVGVGALAHPLAANYVTSEHLSDAYDVEREYDDAVVFLPQIYGDWLNHPLQGYRNDPGFDGDAVYALDRDEENFAVVDAFPNRSYYRYTYRGQWLPFQGESVEPRVQRVDVARGDRAGVDVSLGTPEWTVRGAVELTTAEDSVAYYVNDTTDGVDARLVVAGGRARLVGSDVEPRTGNGSVRVGSTDTVTVTAFLGGQGTAGLTYRVETPVRGGHDGSESAVMTPYVETCVEFGTCRGGAAYLPEESDPGVTVAVDVWATATGNASSTSARDDTGGATAARATDMGSRKPASCPAGVLSACRSTER</sequence>
<gene>
    <name evidence="11" type="ORF">ACFQGB_20300</name>
</gene>
<organism evidence="11 12">
    <name type="scientific">Halorubellus litoreus</name>
    <dbReference type="NCBI Taxonomy" id="755308"/>
    <lineage>
        <taxon>Archaea</taxon>
        <taxon>Methanobacteriati</taxon>
        <taxon>Methanobacteriota</taxon>
        <taxon>Stenosarchaea group</taxon>
        <taxon>Halobacteria</taxon>
        <taxon>Halobacteriales</taxon>
        <taxon>Halorubellaceae</taxon>
        <taxon>Halorubellus</taxon>
    </lineage>
</organism>
<keyword evidence="12" id="KW-1185">Reference proteome</keyword>
<reference evidence="11 12" key="1">
    <citation type="journal article" date="2019" name="Int. J. Syst. Evol. Microbiol.">
        <title>The Global Catalogue of Microorganisms (GCM) 10K type strain sequencing project: providing services to taxonomists for standard genome sequencing and annotation.</title>
        <authorList>
            <consortium name="The Broad Institute Genomics Platform"/>
            <consortium name="The Broad Institute Genome Sequencing Center for Infectious Disease"/>
            <person name="Wu L."/>
            <person name="Ma J."/>
        </authorList>
    </citation>
    <scope>NUCLEOTIDE SEQUENCE [LARGE SCALE GENOMIC DNA]</scope>
    <source>
        <strain evidence="11 12">GX26</strain>
    </source>
</reference>